<dbReference type="GO" id="GO:0005524">
    <property type="term" value="F:ATP binding"/>
    <property type="evidence" value="ECO:0007669"/>
    <property type="project" value="UniProtKB-UniRule"/>
</dbReference>
<comment type="caution">
    <text evidence="7">The sequence shown here is derived from an EMBL/GenBank/DDBJ whole genome shotgun (WGS) entry which is preliminary data.</text>
</comment>
<dbReference type="InterPro" id="IPR000719">
    <property type="entry name" value="Prot_kinase_dom"/>
</dbReference>
<dbReference type="Proteomes" id="UP000054937">
    <property type="component" value="Unassembled WGS sequence"/>
</dbReference>
<protein>
    <submittedName>
        <fullName evidence="7">Protein kinase-like domain</fullName>
    </submittedName>
</protein>
<gene>
    <name evidence="7" type="ORF">PPERSA_05682</name>
</gene>
<keyword evidence="5" id="KW-1133">Transmembrane helix</keyword>
<name>A0A0V0QMG9_PSEPJ</name>
<dbReference type="PANTHER" id="PTHR24347">
    <property type="entry name" value="SERINE/THREONINE-PROTEIN KINASE"/>
    <property type="match status" value="1"/>
</dbReference>
<sequence>MSNNQAQELQKLQWKEEIEFFQNYYSEFQSKYAYPQAVTKKCTLPYNYQNCNFECRIKMSEKSIMDVYVYVKDNEICIATEPYQSKPYLLIYLEPWMEVVWLLEKPKLKSKNEIPQHIGFKLKIWNQEIIFKAEKIVIDHFKEHVSRFVFQRRFQDSYDVISQIGKGNYARVFLIKNRFTGQKFACKCFEKRKLVEMENGITSLHNELKVMRSVDDSEDNIKLHEVYQGDNTFYLVMELLEGPSLYDEIKQYSDTSFPEESIYNILKALVKGVAHCAKKGIMHRDLKPENMMFYQKSPFQDKHKGLKIVDFGLATLQNEYKYIFPKCGTPGFVAPEIANLVDKSSQYDVVCDIFSVGVIFHILLTGDAVFPGKKFNEVLKKNKDCNIDLNQSQYDILSLEAKDLLSKMLQKDPKNRITAEQALQHPYFVKNNKQMRRGSYDTIKTQQQMIQDKIMQQEDEIRPKQKTLFSKPLRLPYVGKNDNSLNICDQNGNGSFVTQEALFKHRLQQQQSGSQGGDSLSNSPYGSPYQHSNVVSPSKFTFQQKDGMSPLEKLGFFKGNVDEEKVKENWKPFVRYEYPRWSLLQMHFSTLFIFPIRSFCLLFGILWFLIFSSCLSSSIKDDKGVWWISKKYDKIINYESDYPEQQYKDRKGKPSILISNHQGYLEILYLLLNKNIPSFVSKEAVLKIPVVGKAAKSLQSIFLERGDIKQRQMVKEQIIQRAKLIQNGKEFAPVALFPEGACTNGKYLLKFQKGAFVPLQPIKLHIFQFQPRRFSPQSDVIPFFDHMFLMMSQLNNNFKVIEFDNYYPDHLQLKTESDWNIYSDKIRNIIIKQSGSISSPADFRDIQDYETQMRLLQKQYEAQQKKEIQFFKFVRHSKKNKNQQKIPQQQNVFNKSLSSKKQFQQSNQDIENQNNIAVVQKSIENIDVQIERNKINA</sequence>
<dbReference type="OrthoDB" id="1668230at2759"/>
<evidence type="ECO:0000313" key="8">
    <source>
        <dbReference type="Proteomes" id="UP000054937"/>
    </source>
</evidence>
<dbReference type="Gene3D" id="1.10.510.10">
    <property type="entry name" value="Transferase(Phosphotransferase) domain 1"/>
    <property type="match status" value="1"/>
</dbReference>
<dbReference type="InterPro" id="IPR011009">
    <property type="entry name" value="Kinase-like_dom_sf"/>
</dbReference>
<dbReference type="CDD" id="cd07991">
    <property type="entry name" value="LPLAT_LPCAT1-like"/>
    <property type="match status" value="1"/>
</dbReference>
<keyword evidence="8" id="KW-1185">Reference proteome</keyword>
<dbReference type="PROSITE" id="PS50011">
    <property type="entry name" value="PROTEIN_KINASE_DOM"/>
    <property type="match status" value="1"/>
</dbReference>
<dbReference type="InterPro" id="IPR045252">
    <property type="entry name" value="LPCAT1-like"/>
</dbReference>
<organism evidence="7 8">
    <name type="scientific">Pseudocohnilembus persalinus</name>
    <name type="common">Ciliate</name>
    <dbReference type="NCBI Taxonomy" id="266149"/>
    <lineage>
        <taxon>Eukaryota</taxon>
        <taxon>Sar</taxon>
        <taxon>Alveolata</taxon>
        <taxon>Ciliophora</taxon>
        <taxon>Intramacronucleata</taxon>
        <taxon>Oligohymenophorea</taxon>
        <taxon>Scuticociliatia</taxon>
        <taxon>Philasterida</taxon>
        <taxon>Pseudocohnilembidae</taxon>
        <taxon>Pseudocohnilembus</taxon>
    </lineage>
</organism>
<keyword evidence="7" id="KW-0418">Kinase</keyword>
<evidence type="ECO:0000259" key="6">
    <source>
        <dbReference type="PROSITE" id="PS50011"/>
    </source>
</evidence>
<feature type="region of interest" description="Disordered" evidence="4">
    <location>
        <begin position="507"/>
        <end position="530"/>
    </location>
</feature>
<dbReference type="GO" id="GO:0004672">
    <property type="term" value="F:protein kinase activity"/>
    <property type="evidence" value="ECO:0007669"/>
    <property type="project" value="InterPro"/>
</dbReference>
<evidence type="ECO:0000256" key="4">
    <source>
        <dbReference type="SAM" id="MobiDB-lite"/>
    </source>
</evidence>
<keyword evidence="1 3" id="KW-0547">Nucleotide-binding</keyword>
<dbReference type="SUPFAM" id="SSF69593">
    <property type="entry name" value="Glycerol-3-phosphate (1)-acyltransferase"/>
    <property type="match status" value="1"/>
</dbReference>
<dbReference type="InterPro" id="IPR008271">
    <property type="entry name" value="Ser/Thr_kinase_AS"/>
</dbReference>
<dbReference type="AlphaFoldDB" id="A0A0V0QMG9"/>
<feature type="domain" description="Protein kinase" evidence="6">
    <location>
        <begin position="158"/>
        <end position="428"/>
    </location>
</feature>
<dbReference type="PROSITE" id="PS00107">
    <property type="entry name" value="PROTEIN_KINASE_ATP"/>
    <property type="match status" value="1"/>
</dbReference>
<dbReference type="SMART" id="SM00563">
    <property type="entry name" value="PlsC"/>
    <property type="match status" value="1"/>
</dbReference>
<dbReference type="FunFam" id="3.30.200.20:FF:000683">
    <property type="entry name" value="Uncharacterized protein"/>
    <property type="match status" value="1"/>
</dbReference>
<dbReference type="InterPro" id="IPR017441">
    <property type="entry name" value="Protein_kinase_ATP_BS"/>
</dbReference>
<dbReference type="Pfam" id="PF00069">
    <property type="entry name" value="Pkinase"/>
    <property type="match status" value="1"/>
</dbReference>
<dbReference type="EMBL" id="LDAU01000135">
    <property type="protein sequence ID" value="KRX03324.1"/>
    <property type="molecule type" value="Genomic_DNA"/>
</dbReference>
<dbReference type="InParanoid" id="A0A0V0QMG9"/>
<dbReference type="InterPro" id="IPR002123">
    <property type="entry name" value="Plipid/glycerol_acylTrfase"/>
</dbReference>
<dbReference type="Gene3D" id="3.30.200.20">
    <property type="entry name" value="Phosphorylase Kinase, domain 1"/>
    <property type="match status" value="1"/>
</dbReference>
<dbReference type="SMART" id="SM00220">
    <property type="entry name" value="S_TKc"/>
    <property type="match status" value="1"/>
</dbReference>
<dbReference type="SUPFAM" id="SSF56112">
    <property type="entry name" value="Protein kinase-like (PK-like)"/>
    <property type="match status" value="1"/>
</dbReference>
<evidence type="ECO:0000313" key="7">
    <source>
        <dbReference type="EMBL" id="KRX03324.1"/>
    </source>
</evidence>
<dbReference type="GO" id="GO:0008374">
    <property type="term" value="F:O-acyltransferase activity"/>
    <property type="evidence" value="ECO:0007669"/>
    <property type="project" value="InterPro"/>
</dbReference>
<dbReference type="Pfam" id="PF01553">
    <property type="entry name" value="Acyltransferase"/>
    <property type="match status" value="1"/>
</dbReference>
<feature type="transmembrane region" description="Helical" evidence="5">
    <location>
        <begin position="588"/>
        <end position="610"/>
    </location>
</feature>
<evidence type="ECO:0000256" key="2">
    <source>
        <dbReference type="ARBA" id="ARBA00022840"/>
    </source>
</evidence>
<proteinExistence type="predicted"/>
<accession>A0A0V0QMG9</accession>
<keyword evidence="5" id="KW-0472">Membrane</keyword>
<keyword evidence="2 3" id="KW-0067">ATP-binding</keyword>
<dbReference type="FunFam" id="1.10.510.10:FF:000945">
    <property type="entry name" value="Uncharacterized protein"/>
    <property type="match status" value="1"/>
</dbReference>
<evidence type="ECO:0000256" key="3">
    <source>
        <dbReference type="PROSITE-ProRule" id="PRU10141"/>
    </source>
</evidence>
<keyword evidence="7" id="KW-0808">Transferase</keyword>
<dbReference type="PROSITE" id="PS00108">
    <property type="entry name" value="PROTEIN_KINASE_ST"/>
    <property type="match status" value="1"/>
</dbReference>
<evidence type="ECO:0000256" key="5">
    <source>
        <dbReference type="SAM" id="Phobius"/>
    </source>
</evidence>
<evidence type="ECO:0000256" key="1">
    <source>
        <dbReference type="ARBA" id="ARBA00022741"/>
    </source>
</evidence>
<reference evidence="7 8" key="1">
    <citation type="journal article" date="2015" name="Sci. Rep.">
        <title>Genome of the facultative scuticociliatosis pathogen Pseudocohnilembus persalinus provides insight into its virulence through horizontal gene transfer.</title>
        <authorList>
            <person name="Xiong J."/>
            <person name="Wang G."/>
            <person name="Cheng J."/>
            <person name="Tian M."/>
            <person name="Pan X."/>
            <person name="Warren A."/>
            <person name="Jiang C."/>
            <person name="Yuan D."/>
            <person name="Miao W."/>
        </authorList>
    </citation>
    <scope>NUCLEOTIDE SEQUENCE [LARGE SCALE GENOMIC DNA]</scope>
    <source>
        <strain evidence="7">36N120E</strain>
    </source>
</reference>
<feature type="binding site" evidence="3">
    <location>
        <position position="187"/>
    </location>
    <ligand>
        <name>ATP</name>
        <dbReference type="ChEBI" id="CHEBI:30616"/>
    </ligand>
</feature>
<keyword evidence="5" id="KW-0812">Transmembrane</keyword>
<feature type="compositionally biased region" description="Low complexity" evidence="4">
    <location>
        <begin position="508"/>
        <end position="523"/>
    </location>
</feature>